<dbReference type="AlphaFoldDB" id="A8I6A0"/>
<reference evidence="12 13" key="5">
    <citation type="journal article" date="2010" name="Appl. Environ. Microbiol.">
        <title>phrR-like gene praR of Azorhizobium caulinodans ORS571 is essential for symbiosis with Sesbania rostrata and is involved in expression of reb genes.</title>
        <authorList>
            <person name="Akiba N."/>
            <person name="Aono T."/>
            <person name="Toyazaki H."/>
            <person name="Sato S."/>
            <person name="Oyaizu H."/>
        </authorList>
    </citation>
    <scope>NUCLEOTIDE SEQUENCE [LARGE SCALE GENOMIC DNA]</scope>
    <source>
        <strain evidence="13">ATCC 43989 / DSM 5975 / JCM 20966 / LMG 6465 / NBRC 14845 / NCIMB 13405 / ORS 571</strain>
    </source>
</reference>
<dbReference type="Pfam" id="PF04413">
    <property type="entry name" value="Glycos_transf_N"/>
    <property type="match status" value="1"/>
</dbReference>
<dbReference type="STRING" id="438753.AZC_2382"/>
<dbReference type="PANTHER" id="PTHR42755">
    <property type="entry name" value="3-DEOXY-MANNO-OCTULOSONATE CYTIDYLYLTRANSFERASE"/>
    <property type="match status" value="1"/>
</dbReference>
<dbReference type="InterPro" id="IPR007507">
    <property type="entry name" value="Glycos_transf_N"/>
</dbReference>
<dbReference type="PANTHER" id="PTHR42755:SF1">
    <property type="entry name" value="3-DEOXY-D-MANNO-OCTULOSONIC ACID TRANSFERASE, MITOCHONDRIAL-RELATED"/>
    <property type="match status" value="1"/>
</dbReference>
<dbReference type="UniPathway" id="UPA00958"/>
<gene>
    <name evidence="12" type="ordered locus">AZC_2382</name>
</gene>
<evidence type="ECO:0000256" key="4">
    <source>
        <dbReference type="ARBA" id="ARBA00019077"/>
    </source>
</evidence>
<evidence type="ECO:0000256" key="10">
    <source>
        <dbReference type="RuleBase" id="RU365103"/>
    </source>
</evidence>
<dbReference type="eggNOG" id="COG1519">
    <property type="taxonomic scope" value="Bacteria"/>
</dbReference>
<proteinExistence type="inferred from homology"/>
<protein>
    <recommendedName>
        <fullName evidence="4 10">3-deoxy-D-manno-octulosonic acid transferase</fullName>
        <shortName evidence="10">Kdo transferase</shortName>
        <ecNumber evidence="3 10">2.4.99.12</ecNumber>
    </recommendedName>
    <alternativeName>
        <fullName evidence="6 10">Lipid IV(A) 3-deoxy-D-manno-octulosonic acid transferase</fullName>
    </alternativeName>
</protein>
<accession>A8I6A0</accession>
<dbReference type="GO" id="GO:0043842">
    <property type="term" value="F:Kdo transferase activity"/>
    <property type="evidence" value="ECO:0007669"/>
    <property type="project" value="UniProtKB-EC"/>
</dbReference>
<feature type="domain" description="3-deoxy-D-manno-octulosonic-acid transferase N-terminal" evidence="11">
    <location>
        <begin position="41"/>
        <end position="215"/>
    </location>
</feature>
<name>A8I6A0_AZOC5</name>
<feature type="active site" description="Proton acceptor" evidence="8">
    <location>
        <position position="68"/>
    </location>
</feature>
<reference evidence="12 13" key="1">
    <citation type="journal article" date="2007" name="Appl. Environ. Microbiol.">
        <title>Rhizobial factors required for stem nodule maturation and maintenance in Sesbania rostrata-Azorhizobium caulinodans ORS571 symbiosis.</title>
        <authorList>
            <person name="Suzuki S."/>
            <person name="Aono T."/>
            <person name="Lee KB."/>
            <person name="Suzuki T."/>
            <person name="Liu CT."/>
            <person name="Miwa H."/>
            <person name="Wakao S."/>
            <person name="Iki T."/>
            <person name="Oyaizu H."/>
        </authorList>
    </citation>
    <scope>NUCLEOTIDE SEQUENCE [LARGE SCALE GENOMIC DNA]</scope>
    <source>
        <strain evidence="13">ATCC 43989 / DSM 5975 / JCM 20966 / LMG 6465 / NBRC 14845 / NCIMB 13405 / ORS 571</strain>
    </source>
</reference>
<dbReference type="FunFam" id="3.40.50.11720:FF:000001">
    <property type="entry name" value="3-deoxy-D-manno-octulosonic acid transferase"/>
    <property type="match status" value="1"/>
</dbReference>
<reference evidence="12 13" key="3">
    <citation type="journal article" date="2008" name="BMC Genomics">
        <title>The genome of the versatile nitrogen fixer Azorhizobium caulinodans ORS571.</title>
        <authorList>
            <person name="Lee KB."/>
            <person name="Backer P.D."/>
            <person name="Aono T."/>
            <person name="Liu CT."/>
            <person name="Suzuki S."/>
            <person name="Suzuki T."/>
            <person name="Kaneko T."/>
            <person name="Yamada M."/>
            <person name="Tabata S."/>
            <person name="Kupfer D.M."/>
            <person name="Najar F.Z."/>
            <person name="Wiley G.B."/>
            <person name="Roe B."/>
            <person name="Binnewies T.T."/>
            <person name="Ussery D.W."/>
            <person name="D'Haeze W."/>
            <person name="Herder J.D."/>
            <person name="Gevers D."/>
            <person name="Vereecke D."/>
            <person name="Holsters M."/>
            <person name="Oyaizu H."/>
        </authorList>
    </citation>
    <scope>NUCLEOTIDE SEQUENCE [LARGE SCALE GENOMIC DNA]</scope>
    <source>
        <strain evidence="13">ATCC 43989 / DSM 5975 / JCM 20966 / LMG 6465 / NBRC 14845 / NCIMB 13405 / ORS 571</strain>
    </source>
</reference>
<evidence type="ECO:0000313" key="13">
    <source>
        <dbReference type="Proteomes" id="UP000000270"/>
    </source>
</evidence>
<dbReference type="HOGENOM" id="CLU_036146_1_1_5"/>
<dbReference type="InterPro" id="IPR038107">
    <property type="entry name" value="Glycos_transf_N_sf"/>
</dbReference>
<evidence type="ECO:0000256" key="1">
    <source>
        <dbReference type="ARBA" id="ARBA00003394"/>
    </source>
</evidence>
<reference evidence="12 13" key="6">
    <citation type="journal article" date="2011" name="Appl. Environ. Microbiol.">
        <title>Involvement of the azorhizobial chromosome partition gene (parA) in the onset of bacteroid differentiation during Sesbania rostrata stem nodule development.</title>
        <authorList>
            <person name="Liu CT."/>
            <person name="Lee KB."/>
            <person name="Wang YS."/>
            <person name="Peng MH."/>
            <person name="Lee KT."/>
            <person name="Suzuki S."/>
            <person name="Suzuki T."/>
            <person name="Oyaizu H."/>
        </authorList>
    </citation>
    <scope>NUCLEOTIDE SEQUENCE [LARGE SCALE GENOMIC DNA]</scope>
    <source>
        <strain evidence="13">ATCC 43989 / DSM 5975 / JCM 20966 / LMG 6465 / NBRC 14845 / NCIMB 13405 / ORS 571</strain>
    </source>
</reference>
<keyword evidence="10" id="KW-0448">Lipopolysaccharide biosynthesis</keyword>
<dbReference type="SUPFAM" id="SSF53756">
    <property type="entry name" value="UDP-Glycosyltransferase/glycogen phosphorylase"/>
    <property type="match status" value="1"/>
</dbReference>
<reference evidence="12 13" key="4">
    <citation type="journal article" date="2009" name="Appl. Environ. Microbiol.">
        <title>Comparative genome-wide transcriptional profiling of Azorhizobium caulinodans ORS571 grown under free-living and symbiotic conditions.</title>
        <authorList>
            <person name="Tsukada S."/>
            <person name="Aono T."/>
            <person name="Akiba N."/>
            <person name="Lee KB."/>
            <person name="Liu CT."/>
            <person name="Toyazaki H."/>
            <person name="Oyaizu H."/>
        </authorList>
    </citation>
    <scope>NUCLEOTIDE SEQUENCE [LARGE SCALE GENOMIC DNA]</scope>
    <source>
        <strain evidence="13">ATCC 43989 / DSM 5975 / JCM 20966 / LMG 6465 / NBRC 14845 / NCIMB 13405 / ORS 571</strain>
    </source>
</reference>
<evidence type="ECO:0000256" key="5">
    <source>
        <dbReference type="ARBA" id="ARBA00022679"/>
    </source>
</evidence>
<evidence type="ECO:0000256" key="8">
    <source>
        <dbReference type="PIRSR" id="PIRSR639901-1"/>
    </source>
</evidence>
<keyword evidence="5 10" id="KW-0808">Transferase</keyword>
<keyword evidence="10" id="KW-1003">Cell membrane</keyword>
<dbReference type="GO" id="GO:0009244">
    <property type="term" value="P:lipopolysaccharide core region biosynthetic process"/>
    <property type="evidence" value="ECO:0007669"/>
    <property type="project" value="UniProtKB-UniRule"/>
</dbReference>
<comment type="subcellular location">
    <subcellularLocation>
        <location evidence="10">Cell membrane</location>
    </subcellularLocation>
</comment>
<evidence type="ECO:0000256" key="3">
    <source>
        <dbReference type="ARBA" id="ARBA00012621"/>
    </source>
</evidence>
<dbReference type="EMBL" id="AP009384">
    <property type="protein sequence ID" value="BAF88380.1"/>
    <property type="molecule type" value="Genomic_DNA"/>
</dbReference>
<comment type="catalytic activity">
    <reaction evidence="7 10">
        <text>lipid IVA (E. coli) + CMP-3-deoxy-beta-D-manno-octulosonate = alpha-Kdo-(2-&gt;6)-lipid IVA (E. coli) + CMP + H(+)</text>
        <dbReference type="Rhea" id="RHEA:28066"/>
        <dbReference type="ChEBI" id="CHEBI:15378"/>
        <dbReference type="ChEBI" id="CHEBI:58603"/>
        <dbReference type="ChEBI" id="CHEBI:60364"/>
        <dbReference type="ChEBI" id="CHEBI:60377"/>
        <dbReference type="ChEBI" id="CHEBI:85987"/>
        <dbReference type="EC" id="2.4.99.12"/>
    </reaction>
</comment>
<keyword evidence="13" id="KW-1185">Reference proteome</keyword>
<evidence type="ECO:0000256" key="2">
    <source>
        <dbReference type="ARBA" id="ARBA00004713"/>
    </source>
</evidence>
<dbReference type="CAZy" id="GT30">
    <property type="family name" value="Glycosyltransferase Family 30"/>
</dbReference>
<feature type="site" description="Transition state stabilizer" evidence="9">
    <location>
        <position position="212"/>
    </location>
</feature>
<comment type="function">
    <text evidence="1 10">Involved in lipopolysaccharide (LPS) biosynthesis. Catalyzes the transfer of 3-deoxy-D-manno-octulosonate (Kdo) residue(s) from CMP-Kdo to lipid IV(A), the tetraacyldisaccharide-1,4'-bisphosphate precursor of lipid A.</text>
</comment>
<dbReference type="InterPro" id="IPR039901">
    <property type="entry name" value="Kdotransferase"/>
</dbReference>
<keyword evidence="10" id="KW-0472">Membrane</keyword>
<dbReference type="KEGG" id="azc:AZC_2382"/>
<evidence type="ECO:0000313" key="12">
    <source>
        <dbReference type="EMBL" id="BAF88380.1"/>
    </source>
</evidence>
<dbReference type="Proteomes" id="UP000000270">
    <property type="component" value="Chromosome"/>
</dbReference>
<dbReference type="Gene3D" id="3.40.50.11720">
    <property type="entry name" value="3-Deoxy-D-manno-octulosonic-acid transferase, N-terminal domain"/>
    <property type="match status" value="1"/>
</dbReference>
<dbReference type="GO" id="GO:0005886">
    <property type="term" value="C:plasma membrane"/>
    <property type="evidence" value="ECO:0007669"/>
    <property type="project" value="UniProtKB-SubCell"/>
</dbReference>
<sequence>MTRRPLPVPLRLYRGAASFATVLAPAWLKYRVRKGKEDPARIAERRGITRVERPQGPLIWVHGASVGEIVSILPLVERLQDRGFAILLTSGTLTSSRVAARRAPASVIHQFVPLDAPAFVRRFLDHWKPDLALLAESELWPNLMTELDKRGTAVVLVNGRLSARSAQRWARLPRSARALLSRVDLCLAQTPEDAARFRGLGAPRVQVAGNLKFDVPAPPADPSMLARLQAAIGERPVLLAASTHPGEDEYVLEAHGRLRQDLPGLLTIIAPRHPERGGAIRQLAHDAGFAATQRSQAPLPLPEAEVYVADTIGEMGLFYRVAPVAFLGGSLIEHGGQNPIEPAKIGTVVLHGPHVWNFAAVYGRLDEAAGSVPVMDAEDIVRATLDIFFTPGCHERISHAAWQTVENLSGALPRTLAAIEPYLLQIRLEGK</sequence>
<dbReference type="Gene3D" id="3.40.50.2000">
    <property type="entry name" value="Glycogen Phosphorylase B"/>
    <property type="match status" value="1"/>
</dbReference>
<evidence type="ECO:0000259" key="11">
    <source>
        <dbReference type="Pfam" id="PF04413"/>
    </source>
</evidence>
<evidence type="ECO:0000256" key="7">
    <source>
        <dbReference type="ARBA" id="ARBA00049183"/>
    </source>
</evidence>
<dbReference type="RefSeq" id="WP_012170908.1">
    <property type="nucleotide sequence ID" value="NC_009937.1"/>
</dbReference>
<evidence type="ECO:0000256" key="9">
    <source>
        <dbReference type="PIRSR" id="PIRSR639901-2"/>
    </source>
</evidence>
<comment type="similarity">
    <text evidence="10">Belongs to the glycosyltransferase group 1 family.</text>
</comment>
<reference evidence="13" key="2">
    <citation type="submission" date="2007-04" db="EMBL/GenBank/DDBJ databases">
        <title>Complete genome sequence of the nitrogen-fixing bacterium Azorhizobium caulinodans ORS571.</title>
        <authorList>
            <person name="Lee K.B."/>
            <person name="Backer P.D."/>
            <person name="Aono T."/>
            <person name="Liu C.T."/>
            <person name="Suzuki S."/>
            <person name="Suzuki T."/>
            <person name="Kaneko T."/>
            <person name="Yamada M."/>
            <person name="Tabata S."/>
            <person name="Kupfer D.M."/>
            <person name="Najar F.Z."/>
            <person name="Wiley G.B."/>
            <person name="Roe B."/>
            <person name="Binnewies T."/>
            <person name="Ussery D."/>
            <person name="Vereecke D."/>
            <person name="Gevers D."/>
            <person name="Holsters M."/>
            <person name="Oyaizu H."/>
        </authorList>
    </citation>
    <scope>NUCLEOTIDE SEQUENCE [LARGE SCALE GENOMIC DNA]</scope>
    <source>
        <strain evidence="13">ATCC 43989 / DSM 5975 / JCM 20966 / LMG 6465 / NBRC 14845 / NCIMB 13405 / ORS 571</strain>
    </source>
</reference>
<feature type="site" description="Transition state stabilizer" evidence="9">
    <location>
        <position position="136"/>
    </location>
</feature>
<evidence type="ECO:0000256" key="6">
    <source>
        <dbReference type="ARBA" id="ARBA00031445"/>
    </source>
</evidence>
<dbReference type="EC" id="2.4.99.12" evidence="3 10"/>
<organism evidence="12 13">
    <name type="scientific">Azorhizobium caulinodans (strain ATCC 43989 / DSM 5975 / JCM 20966 / LMG 6465 / NBRC 14845 / NCIMB 13405 / ORS 571)</name>
    <dbReference type="NCBI Taxonomy" id="438753"/>
    <lineage>
        <taxon>Bacteria</taxon>
        <taxon>Pseudomonadati</taxon>
        <taxon>Pseudomonadota</taxon>
        <taxon>Alphaproteobacteria</taxon>
        <taxon>Hyphomicrobiales</taxon>
        <taxon>Xanthobacteraceae</taxon>
        <taxon>Azorhizobium</taxon>
    </lineage>
</organism>
<comment type="pathway">
    <text evidence="2 10">Bacterial outer membrane biogenesis; LPS core biosynthesis.</text>
</comment>
<dbReference type="GO" id="GO:0009245">
    <property type="term" value="P:lipid A biosynthetic process"/>
    <property type="evidence" value="ECO:0007669"/>
    <property type="project" value="TreeGrafter"/>
</dbReference>